<dbReference type="EMBL" id="AKWD02000060">
    <property type="protein sequence ID" value="EMO52063.1"/>
    <property type="molecule type" value="Genomic_DNA"/>
</dbReference>
<protein>
    <submittedName>
        <fullName evidence="1">Uncharacterized protein</fullName>
    </submittedName>
</protein>
<evidence type="ECO:0000313" key="2">
    <source>
        <dbReference type="Proteomes" id="UP000012112"/>
    </source>
</evidence>
<reference evidence="1 2" key="1">
    <citation type="submission" date="2013-01" db="EMBL/GenBank/DDBJ databases">
        <authorList>
            <person name="Harkins D.M."/>
            <person name="Durkin A.S."/>
            <person name="Brinkac L.M."/>
            <person name="Haft D.H."/>
            <person name="Selengut J.D."/>
            <person name="Sanka R."/>
            <person name="DePew J."/>
            <person name="Purushe J."/>
            <person name="Matthias M.A."/>
            <person name="Vinetz J.M."/>
            <person name="Sutton G.G."/>
            <person name="Nierman W.C."/>
            <person name="Fouts D.E."/>
        </authorList>
    </citation>
    <scope>NUCLEOTIDE SEQUENCE [LARGE SCALE GENOMIC DNA]</scope>
    <source>
        <strain evidence="1 2">HAI1536</strain>
    </source>
</reference>
<comment type="caution">
    <text evidence="1">The sequence shown here is derived from an EMBL/GenBank/DDBJ whole genome shotgun (WGS) entry which is preliminary data.</text>
</comment>
<gene>
    <name evidence="1" type="ORF">LEP1GSC172_0760</name>
</gene>
<dbReference type="AlphaFoldDB" id="M6VR65"/>
<evidence type="ECO:0000313" key="1">
    <source>
        <dbReference type="EMBL" id="EMO52063.1"/>
    </source>
</evidence>
<sequence length="45" mass="5494">MILQELINDFLTKMKIYNFSLKISFKEICYLTLVDFFNATIYFME</sequence>
<proteinExistence type="predicted"/>
<dbReference type="Proteomes" id="UP000012112">
    <property type="component" value="Unassembled WGS sequence"/>
</dbReference>
<organism evidence="1 2">
    <name type="scientific">Leptospira noguchii</name>
    <dbReference type="NCBI Taxonomy" id="28182"/>
    <lineage>
        <taxon>Bacteria</taxon>
        <taxon>Pseudomonadati</taxon>
        <taxon>Spirochaetota</taxon>
        <taxon>Spirochaetia</taxon>
        <taxon>Leptospirales</taxon>
        <taxon>Leptospiraceae</taxon>
        <taxon>Leptospira</taxon>
    </lineage>
</organism>
<name>M6VR65_9LEPT</name>
<accession>M6VR65</accession>